<proteinExistence type="predicted"/>
<evidence type="ECO:0000313" key="2">
    <source>
        <dbReference type="Proteomes" id="UP000011566"/>
    </source>
</evidence>
<comment type="caution">
    <text evidence="1">The sequence shown here is derived from an EMBL/GenBank/DDBJ whole genome shotgun (WGS) entry which is preliminary data.</text>
</comment>
<dbReference type="AlphaFoldDB" id="M0LRW4"/>
<gene>
    <name evidence="1" type="ORF">C447_16819</name>
</gene>
<reference evidence="1 2" key="1">
    <citation type="journal article" date="2014" name="PLoS Genet.">
        <title>Phylogenetically driven sequencing of extremely halophilic archaea reveals strategies for static and dynamic osmo-response.</title>
        <authorList>
            <person name="Becker E.A."/>
            <person name="Seitzer P.M."/>
            <person name="Tritt A."/>
            <person name="Larsen D."/>
            <person name="Krusor M."/>
            <person name="Yao A.I."/>
            <person name="Wu D."/>
            <person name="Madern D."/>
            <person name="Eisen J.A."/>
            <person name="Darling A.E."/>
            <person name="Facciotti M.T."/>
        </authorList>
    </citation>
    <scope>NUCLEOTIDE SEQUENCE [LARGE SCALE GENOMIC DNA]</scope>
    <source>
        <strain evidence="1 2">100A6</strain>
    </source>
</reference>
<protein>
    <submittedName>
        <fullName evidence="1">Uncharacterized protein</fullName>
    </submittedName>
</protein>
<sequence length="65" mass="7291">MDGLTEPETLRDRDDVEFVDAPPAEHEDHFERYESIAGVVVAGVTDDRGRLLVLEHDQHGIPLLP</sequence>
<dbReference type="PATRIC" id="fig|1132509.6.peg.3901"/>
<dbReference type="RefSeq" id="WP_007695970.1">
    <property type="nucleotide sequence ID" value="NZ_AJRK01000048.1"/>
</dbReference>
<dbReference type="OrthoDB" id="213507at2157"/>
<dbReference type="EMBL" id="AOMB01000043">
    <property type="protein sequence ID" value="EMA35838.1"/>
    <property type="molecule type" value="Genomic_DNA"/>
</dbReference>
<dbReference type="Proteomes" id="UP000011566">
    <property type="component" value="Unassembled WGS sequence"/>
</dbReference>
<keyword evidence="2" id="KW-1185">Reference proteome</keyword>
<evidence type="ECO:0000313" key="1">
    <source>
        <dbReference type="EMBL" id="EMA35838.1"/>
    </source>
</evidence>
<organism evidence="1 2">
    <name type="scientific">Halococcus hamelinensis 100A6</name>
    <dbReference type="NCBI Taxonomy" id="1132509"/>
    <lineage>
        <taxon>Archaea</taxon>
        <taxon>Methanobacteriati</taxon>
        <taxon>Methanobacteriota</taxon>
        <taxon>Stenosarchaea group</taxon>
        <taxon>Halobacteria</taxon>
        <taxon>Halobacteriales</taxon>
        <taxon>Halococcaceae</taxon>
        <taxon>Halococcus</taxon>
    </lineage>
</organism>
<accession>M0LRW4</accession>
<name>M0LRW4_9EURY</name>